<sequence length="93" mass="10595">MDSSTAHVEEWNFNGIPICLWWSCFVDQWNEGFTLIALYCHMIASVDCVNEALENTTTAVGSLPENELSIGQELMQVDRAYEYIQNSRNSPFV</sequence>
<dbReference type="OrthoDB" id="10256524at2759"/>
<gene>
    <name evidence="1" type="ORF">FRX31_008704</name>
</gene>
<comment type="caution">
    <text evidence="1">The sequence shown here is derived from an EMBL/GenBank/DDBJ whole genome shotgun (WGS) entry which is preliminary data.</text>
</comment>
<keyword evidence="2" id="KW-1185">Reference proteome</keyword>
<reference evidence="1 2" key="1">
    <citation type="submission" date="2020-06" db="EMBL/GenBank/DDBJ databases">
        <title>Transcriptomic and genomic resources for Thalictrum thalictroides and T. hernandezii: Facilitating candidate gene discovery in an emerging model plant lineage.</title>
        <authorList>
            <person name="Arias T."/>
            <person name="Riano-Pachon D.M."/>
            <person name="Di Stilio V.S."/>
        </authorList>
    </citation>
    <scope>NUCLEOTIDE SEQUENCE [LARGE SCALE GENOMIC DNA]</scope>
    <source>
        <strain evidence="2">cv. WT478/WT964</strain>
        <tissue evidence="1">Leaves</tissue>
    </source>
</reference>
<dbReference type="AlphaFoldDB" id="A0A7J6WWB8"/>
<evidence type="ECO:0000313" key="1">
    <source>
        <dbReference type="EMBL" id="KAF5201709.1"/>
    </source>
</evidence>
<proteinExistence type="predicted"/>
<organism evidence="1 2">
    <name type="scientific">Thalictrum thalictroides</name>
    <name type="common">Rue-anemone</name>
    <name type="synonym">Anemone thalictroides</name>
    <dbReference type="NCBI Taxonomy" id="46969"/>
    <lineage>
        <taxon>Eukaryota</taxon>
        <taxon>Viridiplantae</taxon>
        <taxon>Streptophyta</taxon>
        <taxon>Embryophyta</taxon>
        <taxon>Tracheophyta</taxon>
        <taxon>Spermatophyta</taxon>
        <taxon>Magnoliopsida</taxon>
        <taxon>Ranunculales</taxon>
        <taxon>Ranunculaceae</taxon>
        <taxon>Thalictroideae</taxon>
        <taxon>Thalictrum</taxon>
    </lineage>
</organism>
<feature type="non-terminal residue" evidence="1">
    <location>
        <position position="1"/>
    </location>
</feature>
<dbReference type="Proteomes" id="UP000554482">
    <property type="component" value="Unassembled WGS sequence"/>
</dbReference>
<evidence type="ECO:0000313" key="2">
    <source>
        <dbReference type="Proteomes" id="UP000554482"/>
    </source>
</evidence>
<name>A0A7J6WWB8_THATH</name>
<accession>A0A7J6WWB8</accession>
<dbReference type="EMBL" id="JABWDY010009052">
    <property type="protein sequence ID" value="KAF5201709.1"/>
    <property type="molecule type" value="Genomic_DNA"/>
</dbReference>
<protein>
    <submittedName>
        <fullName evidence="1">Uncharacterized protein</fullName>
    </submittedName>
</protein>